<sequence length="128" mass="14090">MPAAFCCNKDDLAAREMQTGISYVDFDMCARLFSDAVFDSFVRTSFILQDGLAENDGKKLIVVTSADCSVVEKDIASFSLVSDFYFSRIKNTGICACTFSGNKRGFLIDLGVLLHTYADKSRLHAGRC</sequence>
<dbReference type="KEGG" id="tbe:Trebr_1494"/>
<proteinExistence type="predicted"/>
<dbReference type="STRING" id="906968.Trebr_1494"/>
<dbReference type="RefSeq" id="WP_013758623.1">
    <property type="nucleotide sequence ID" value="NC_015500.1"/>
</dbReference>
<evidence type="ECO:0000313" key="2">
    <source>
        <dbReference type="Proteomes" id="UP000006546"/>
    </source>
</evidence>
<accession>F4LNT3</accession>
<reference evidence="2" key="1">
    <citation type="submission" date="2011-04" db="EMBL/GenBank/DDBJ databases">
        <title>The complete genome of Treponema brennaborense DSM 12168.</title>
        <authorList>
            <person name="Lucas S."/>
            <person name="Han J."/>
            <person name="Lapidus A."/>
            <person name="Bruce D."/>
            <person name="Goodwin L."/>
            <person name="Pitluck S."/>
            <person name="Peters L."/>
            <person name="Kyrpides N."/>
            <person name="Mavromatis K."/>
            <person name="Ivanova N."/>
            <person name="Mikhailova N."/>
            <person name="Pagani I."/>
            <person name="Teshima H."/>
            <person name="Detter J.C."/>
            <person name="Tapia R."/>
            <person name="Han C."/>
            <person name="Land M."/>
            <person name="Hauser L."/>
            <person name="Markowitz V."/>
            <person name="Cheng J.-F."/>
            <person name="Hugenholtz P."/>
            <person name="Woyke T."/>
            <person name="Wu D."/>
            <person name="Gronow S."/>
            <person name="Wellnitz S."/>
            <person name="Brambilla E."/>
            <person name="Klenk H.-P."/>
            <person name="Eisen J.A."/>
        </authorList>
    </citation>
    <scope>NUCLEOTIDE SEQUENCE [LARGE SCALE GENOMIC DNA]</scope>
    <source>
        <strain evidence="2">DSM 12168 / CIP 105900 / DD5/3</strain>
    </source>
</reference>
<dbReference type="Proteomes" id="UP000006546">
    <property type="component" value="Chromosome"/>
</dbReference>
<keyword evidence="2" id="KW-1185">Reference proteome</keyword>
<dbReference type="EMBL" id="CP002696">
    <property type="protein sequence ID" value="AEE16918.1"/>
    <property type="molecule type" value="Genomic_DNA"/>
</dbReference>
<name>F4LNT3_TREBD</name>
<organism evidence="1 2">
    <name type="scientific">Treponema brennaborense (strain DSM 12168 / CIP 105900 / DD5/3)</name>
    <dbReference type="NCBI Taxonomy" id="906968"/>
    <lineage>
        <taxon>Bacteria</taxon>
        <taxon>Pseudomonadati</taxon>
        <taxon>Spirochaetota</taxon>
        <taxon>Spirochaetia</taxon>
        <taxon>Spirochaetales</taxon>
        <taxon>Treponemataceae</taxon>
        <taxon>Treponema</taxon>
    </lineage>
</organism>
<gene>
    <name evidence="1" type="ordered locus">Trebr_1494</name>
</gene>
<evidence type="ECO:0000313" key="1">
    <source>
        <dbReference type="EMBL" id="AEE16918.1"/>
    </source>
</evidence>
<protein>
    <submittedName>
        <fullName evidence="1">Uncharacterized protein</fullName>
    </submittedName>
</protein>
<dbReference type="AlphaFoldDB" id="F4LNT3"/>
<dbReference type="HOGENOM" id="CLU_1958597_0_0_12"/>